<reference evidence="2 3" key="1">
    <citation type="submission" date="2024-06" db="EMBL/GenBank/DDBJ databases">
        <title>Genomic Encyclopedia of Type Strains, Phase V (KMG-V): Genome sequencing to study the core and pangenomes of soil and plant-associated prokaryotes.</title>
        <authorList>
            <person name="Whitman W."/>
        </authorList>
    </citation>
    <scope>NUCLEOTIDE SEQUENCE [LARGE SCALE GENOMIC DNA]</scope>
    <source>
        <strain evidence="2 3">NE40</strain>
    </source>
</reference>
<dbReference type="GO" id="GO:0003677">
    <property type="term" value="F:DNA binding"/>
    <property type="evidence" value="ECO:0007669"/>
    <property type="project" value="UniProtKB-KW"/>
</dbReference>
<dbReference type="SMART" id="SM00530">
    <property type="entry name" value="HTH_XRE"/>
    <property type="match status" value="1"/>
</dbReference>
<evidence type="ECO:0000313" key="2">
    <source>
        <dbReference type="EMBL" id="MET4756769.1"/>
    </source>
</evidence>
<dbReference type="PROSITE" id="PS50943">
    <property type="entry name" value="HTH_CROC1"/>
    <property type="match status" value="1"/>
</dbReference>
<keyword evidence="2" id="KW-0238">DNA-binding</keyword>
<evidence type="ECO:0000313" key="3">
    <source>
        <dbReference type="Proteomes" id="UP001549366"/>
    </source>
</evidence>
<sequence length="93" mass="10111">MTTKDDNEWQPATTNIELTAGESLRIMRELQGLSQQQLADRTGIPHSTIAAIEKDTAGMNIPQAKQLAIALSCHPAVLCFPGWQVTQVNTHSA</sequence>
<dbReference type="InterPro" id="IPR010982">
    <property type="entry name" value="Lambda_DNA-bd_dom_sf"/>
</dbReference>
<evidence type="ECO:0000259" key="1">
    <source>
        <dbReference type="PROSITE" id="PS50943"/>
    </source>
</evidence>
<dbReference type="Proteomes" id="UP001549366">
    <property type="component" value="Unassembled WGS sequence"/>
</dbReference>
<keyword evidence="3" id="KW-1185">Reference proteome</keyword>
<feature type="domain" description="HTH cro/C1-type" evidence="1">
    <location>
        <begin position="24"/>
        <end position="78"/>
    </location>
</feature>
<proteinExistence type="predicted"/>
<comment type="caution">
    <text evidence="2">The sequence shown here is derived from an EMBL/GenBank/DDBJ whole genome shotgun (WGS) entry which is preliminary data.</text>
</comment>
<protein>
    <submittedName>
        <fullName evidence="2">DNA-binding XRE family transcriptional regulator</fullName>
    </submittedName>
</protein>
<dbReference type="Pfam" id="PF01381">
    <property type="entry name" value="HTH_3"/>
    <property type="match status" value="1"/>
</dbReference>
<dbReference type="EMBL" id="JBEWTB010000002">
    <property type="protein sequence ID" value="MET4756769.1"/>
    <property type="molecule type" value="Genomic_DNA"/>
</dbReference>
<dbReference type="SUPFAM" id="SSF47413">
    <property type="entry name" value="lambda repressor-like DNA-binding domains"/>
    <property type="match status" value="1"/>
</dbReference>
<name>A0ABV2SHD0_9GAMM</name>
<dbReference type="InterPro" id="IPR001387">
    <property type="entry name" value="Cro/C1-type_HTH"/>
</dbReference>
<organism evidence="2 3">
    <name type="scientific">Endozoicomonas lisbonensis</name>
    <dbReference type="NCBI Taxonomy" id="3120522"/>
    <lineage>
        <taxon>Bacteria</taxon>
        <taxon>Pseudomonadati</taxon>
        <taxon>Pseudomonadota</taxon>
        <taxon>Gammaproteobacteria</taxon>
        <taxon>Oceanospirillales</taxon>
        <taxon>Endozoicomonadaceae</taxon>
        <taxon>Endozoicomonas</taxon>
    </lineage>
</organism>
<dbReference type="RefSeq" id="WP_354011077.1">
    <property type="nucleotide sequence ID" value="NZ_JBEWTA010000001.1"/>
</dbReference>
<dbReference type="Gene3D" id="1.10.260.40">
    <property type="entry name" value="lambda repressor-like DNA-binding domains"/>
    <property type="match status" value="1"/>
</dbReference>
<dbReference type="CDD" id="cd00093">
    <property type="entry name" value="HTH_XRE"/>
    <property type="match status" value="1"/>
</dbReference>
<gene>
    <name evidence="2" type="ORF">V5J35_001961</name>
</gene>
<accession>A0ABV2SHD0</accession>